<dbReference type="PATRIC" id="fig|35806.4.peg.2850"/>
<evidence type="ECO:0000256" key="2">
    <source>
        <dbReference type="ARBA" id="ARBA00023125"/>
    </source>
</evidence>
<dbReference type="InterPro" id="IPR036693">
    <property type="entry name" value="TF_LuxR_autoind-bd_dom_sf"/>
</dbReference>
<dbReference type="AlphaFoldDB" id="A0A0D6B511"/>
<evidence type="ECO:0000256" key="1">
    <source>
        <dbReference type="ARBA" id="ARBA00023015"/>
    </source>
</evidence>
<dbReference type="Gene3D" id="3.30.450.80">
    <property type="entry name" value="Transcription factor LuxR-like, autoinducer-binding domain"/>
    <property type="match status" value="1"/>
</dbReference>
<keyword evidence="2" id="KW-0238">DNA-binding</keyword>
<dbReference type="SUPFAM" id="SSF75516">
    <property type="entry name" value="Pheromone-binding domain of LuxR-like quorum-sensing transcription factors"/>
    <property type="match status" value="1"/>
</dbReference>
<dbReference type="GO" id="GO:0003677">
    <property type="term" value="F:DNA binding"/>
    <property type="evidence" value="ECO:0007669"/>
    <property type="project" value="UniProtKB-KW"/>
</dbReference>
<proteinExistence type="predicted"/>
<reference evidence="5 6" key="1">
    <citation type="submission" date="2015-02" db="EMBL/GenBank/DDBJ databases">
        <title>Genome sequene of Rhodovulum sulfidophilum DSM 2351.</title>
        <authorList>
            <person name="Nagao N."/>
        </authorList>
    </citation>
    <scope>NUCLEOTIDE SEQUENCE [LARGE SCALE GENOMIC DNA]</scope>
    <source>
        <strain evidence="5 6">DSM 2351</strain>
    </source>
</reference>
<name>A0A0D6B511_RHOSU</name>
<dbReference type="KEGG" id="rsu:NHU_02773"/>
<keyword evidence="3" id="KW-0804">Transcription</keyword>
<evidence type="ECO:0000259" key="4">
    <source>
        <dbReference type="Pfam" id="PF03472"/>
    </source>
</evidence>
<feature type="domain" description="Transcription factor LuxR-like autoinducer-binding" evidence="4">
    <location>
        <begin position="41"/>
        <end position="143"/>
    </location>
</feature>
<dbReference type="InterPro" id="IPR005143">
    <property type="entry name" value="TF_LuxR_autoind-bd_dom"/>
</dbReference>
<evidence type="ECO:0000256" key="3">
    <source>
        <dbReference type="ARBA" id="ARBA00023163"/>
    </source>
</evidence>
<dbReference type="Pfam" id="PF03472">
    <property type="entry name" value="Autoind_bind"/>
    <property type="match status" value="1"/>
</dbReference>
<evidence type="ECO:0000313" key="6">
    <source>
        <dbReference type="Proteomes" id="UP000064912"/>
    </source>
</evidence>
<protein>
    <submittedName>
        <fullName evidence="5">Possible transcriptional activator</fullName>
    </submittedName>
</protein>
<sequence>MFPGRDGWFMNRVNKVAELLEMLQRTCDTGFVLALHVRFTRPLVLYRTYPQSWCDHYDLNGLVMLDPAVRWSFCNTGVIQWDDPSLDDPGGVVEAARAHGVANGVSVSVGSATSRSLGGFSRSSGRFDAADMDRLSDLVETLHLVLDGVSEDEQGPELRALRALSTSVLQP</sequence>
<accession>A0A0D6B511</accession>
<dbReference type="Proteomes" id="UP000064912">
    <property type="component" value="Chromosome"/>
</dbReference>
<dbReference type="eggNOG" id="COG2197">
    <property type="taxonomic scope" value="Bacteria"/>
</dbReference>
<gene>
    <name evidence="5" type="ORF">NHU_02773</name>
</gene>
<organism evidence="5 6">
    <name type="scientific">Rhodovulum sulfidophilum</name>
    <name type="common">Rhodobacter sulfidophilus</name>
    <dbReference type="NCBI Taxonomy" id="35806"/>
    <lineage>
        <taxon>Bacteria</taxon>
        <taxon>Pseudomonadati</taxon>
        <taxon>Pseudomonadota</taxon>
        <taxon>Alphaproteobacteria</taxon>
        <taxon>Rhodobacterales</taxon>
        <taxon>Paracoccaceae</taxon>
        <taxon>Rhodovulum</taxon>
    </lineage>
</organism>
<dbReference type="EMBL" id="AP014800">
    <property type="protein sequence ID" value="BAQ69920.1"/>
    <property type="molecule type" value="Genomic_DNA"/>
</dbReference>
<keyword evidence="1" id="KW-0805">Transcription regulation</keyword>
<evidence type="ECO:0000313" key="5">
    <source>
        <dbReference type="EMBL" id="BAQ69920.1"/>
    </source>
</evidence>